<evidence type="ECO:0000256" key="1">
    <source>
        <dbReference type="ARBA" id="ARBA00022729"/>
    </source>
</evidence>
<reference evidence="4" key="2">
    <citation type="journal article" date="2020" name="Microorganisms">
        <title>Osmotic Adaptation and Compatible Solute Biosynthesis of Phototrophic Bacteria as Revealed from Genome Analyses.</title>
        <authorList>
            <person name="Imhoff J.F."/>
            <person name="Rahn T."/>
            <person name="Kunzel S."/>
            <person name="Keller A."/>
            <person name="Neulinger S.C."/>
        </authorList>
    </citation>
    <scope>NUCLEOTIDE SEQUENCE</scope>
    <source>
        <strain evidence="4">DSM 4395</strain>
    </source>
</reference>
<evidence type="ECO:0000313" key="4">
    <source>
        <dbReference type="EMBL" id="MBK5930550.1"/>
    </source>
</evidence>
<dbReference type="Gene3D" id="3.30.1950.10">
    <property type="entry name" value="wza like domain"/>
    <property type="match status" value="1"/>
</dbReference>
<dbReference type="InterPro" id="IPR019554">
    <property type="entry name" value="Soluble_ligand-bd"/>
</dbReference>
<evidence type="ECO:0000259" key="2">
    <source>
        <dbReference type="Pfam" id="PF02563"/>
    </source>
</evidence>
<dbReference type="EMBL" id="NHSF01000054">
    <property type="protein sequence ID" value="MBK5930550.1"/>
    <property type="molecule type" value="Genomic_DNA"/>
</dbReference>
<name>A0AAJ0UFK8_HALSE</name>
<dbReference type="Pfam" id="PF02563">
    <property type="entry name" value="Poly_export"/>
    <property type="match status" value="1"/>
</dbReference>
<dbReference type="Proteomes" id="UP001296967">
    <property type="component" value="Unassembled WGS sequence"/>
</dbReference>
<gene>
    <name evidence="4" type="ORF">CCR82_08460</name>
</gene>
<reference evidence="4" key="1">
    <citation type="submission" date="2017-05" db="EMBL/GenBank/DDBJ databases">
        <authorList>
            <person name="Imhoff J.F."/>
            <person name="Rahn T."/>
            <person name="Kuenzel S."/>
            <person name="Neulinger S.C."/>
        </authorList>
    </citation>
    <scope>NUCLEOTIDE SEQUENCE</scope>
    <source>
        <strain evidence="4">DSM 4395</strain>
    </source>
</reference>
<keyword evidence="1" id="KW-0732">Signal</keyword>
<evidence type="ECO:0000259" key="3">
    <source>
        <dbReference type="Pfam" id="PF10531"/>
    </source>
</evidence>
<comment type="caution">
    <text evidence="4">The sequence shown here is derived from an EMBL/GenBank/DDBJ whole genome shotgun (WGS) entry which is preliminary data.</text>
</comment>
<dbReference type="GO" id="GO:0015159">
    <property type="term" value="F:polysaccharide transmembrane transporter activity"/>
    <property type="evidence" value="ECO:0007669"/>
    <property type="project" value="InterPro"/>
</dbReference>
<accession>A0AAJ0UFK8</accession>
<keyword evidence="5" id="KW-1185">Reference proteome</keyword>
<sequence length="196" mass="21315">MWLAMMLLLSACSTGPKYPPLPSMALDETPDYLIGPGDNVNIFVWGLPELSSSVPVRPDGKITTPLIEDVPATGLTPTELARDMEEVLATYVLDPVVTVIVTGFTGPYDQQVRVVGEAVNPQGVPYREDMTALDLMIQVGGLTEFAAGNKASIVRVVDGQPKQFSVRLDDLIKRGKIKANVYMLPGDILIIPETWF</sequence>
<dbReference type="InterPro" id="IPR003715">
    <property type="entry name" value="Poly_export_N"/>
</dbReference>
<organism evidence="4 5">
    <name type="scientific">Halochromatium salexigens</name>
    <name type="common">Chromatium salexigens</name>
    <dbReference type="NCBI Taxonomy" id="49447"/>
    <lineage>
        <taxon>Bacteria</taxon>
        <taxon>Pseudomonadati</taxon>
        <taxon>Pseudomonadota</taxon>
        <taxon>Gammaproteobacteria</taxon>
        <taxon>Chromatiales</taxon>
        <taxon>Chromatiaceae</taxon>
        <taxon>Halochromatium</taxon>
    </lineage>
</organism>
<dbReference type="Gene3D" id="3.10.560.10">
    <property type="entry name" value="Outer membrane lipoprotein wza domain like"/>
    <property type="match status" value="1"/>
</dbReference>
<feature type="domain" description="Polysaccharide export protein N-terminal" evidence="2">
    <location>
        <begin position="28"/>
        <end position="102"/>
    </location>
</feature>
<dbReference type="NCBIfam" id="TIGR03027">
    <property type="entry name" value="pepcterm_export"/>
    <property type="match status" value="1"/>
</dbReference>
<dbReference type="PANTHER" id="PTHR33619:SF3">
    <property type="entry name" value="POLYSACCHARIDE EXPORT PROTEIN GFCE-RELATED"/>
    <property type="match status" value="1"/>
</dbReference>
<protein>
    <submittedName>
        <fullName evidence="4">Sugar ABC transporter substrate-binding protein</fullName>
    </submittedName>
</protein>
<dbReference type="InterPro" id="IPR049712">
    <property type="entry name" value="Poly_export"/>
</dbReference>
<dbReference type="InterPro" id="IPR017477">
    <property type="entry name" value="PEP-CTERM_polysacc_export"/>
</dbReference>
<feature type="domain" description="Soluble ligand binding" evidence="3">
    <location>
        <begin position="112"/>
        <end position="160"/>
    </location>
</feature>
<proteinExistence type="predicted"/>
<dbReference type="Pfam" id="PF10531">
    <property type="entry name" value="SLBB"/>
    <property type="match status" value="1"/>
</dbReference>
<dbReference type="RefSeq" id="WP_201245270.1">
    <property type="nucleotide sequence ID" value="NZ_NHSF01000054.1"/>
</dbReference>
<evidence type="ECO:0000313" key="5">
    <source>
        <dbReference type="Proteomes" id="UP001296967"/>
    </source>
</evidence>
<dbReference type="PANTHER" id="PTHR33619">
    <property type="entry name" value="POLYSACCHARIDE EXPORT PROTEIN GFCE-RELATED"/>
    <property type="match status" value="1"/>
</dbReference>
<dbReference type="AlphaFoldDB" id="A0AAJ0UFK8"/>